<accession>A0ABY8LAZ5</accession>
<keyword evidence="1" id="KW-0067">ATP-binding</keyword>
<organism evidence="3 4">
    <name type="scientific">Jannaschia ovalis</name>
    <dbReference type="NCBI Taxonomy" id="3038773"/>
    <lineage>
        <taxon>Bacteria</taxon>
        <taxon>Pseudomonadati</taxon>
        <taxon>Pseudomonadota</taxon>
        <taxon>Alphaproteobacteria</taxon>
        <taxon>Rhodobacterales</taxon>
        <taxon>Roseobacteraceae</taxon>
        <taxon>Jannaschia</taxon>
    </lineage>
</organism>
<protein>
    <recommendedName>
        <fullName evidence="2">ATP-grasp domain-containing protein</fullName>
    </recommendedName>
</protein>
<dbReference type="EMBL" id="CP122537">
    <property type="protein sequence ID" value="WGH78503.1"/>
    <property type="molecule type" value="Genomic_DNA"/>
</dbReference>
<evidence type="ECO:0000313" key="3">
    <source>
        <dbReference type="EMBL" id="WGH78503.1"/>
    </source>
</evidence>
<keyword evidence="1" id="KW-0547">Nucleotide-binding</keyword>
<sequence length="312" mass="33257">MTGTIILPYSAKRVTRTDLDEIGARIARRAPLVSFQPFDVAFPPAWLEGPFRAPVVTVTLNVTGAKRLLKRVPGPKYVAANPTKLALLKHLAASGLPVPVSAPLTESFTPDPAQFGPYLTVKTMAPGTSRAKGIVSLKTADFAGQRAKLLKTYAEEIAAGHRPIVQRYVPTGKRPTHVRVSCVFGRAVVSFRTTAPKPFDPESMRGIVGGVSTSNAAATRSRTLEAEAEVVELGERAAKAFPDIPVIATDIIRASDTGQLFCLEANVGNLAALSAPICDELRADLGGQALLDQFGAYDVIAETFLEKLEAAR</sequence>
<dbReference type="InterPro" id="IPR011761">
    <property type="entry name" value="ATP-grasp"/>
</dbReference>
<evidence type="ECO:0000256" key="1">
    <source>
        <dbReference type="PROSITE-ProRule" id="PRU00409"/>
    </source>
</evidence>
<feature type="domain" description="ATP-grasp" evidence="2">
    <location>
        <begin position="88"/>
        <end position="296"/>
    </location>
</feature>
<evidence type="ECO:0000259" key="2">
    <source>
        <dbReference type="PROSITE" id="PS50975"/>
    </source>
</evidence>
<dbReference type="SUPFAM" id="SSF56059">
    <property type="entry name" value="Glutathione synthetase ATP-binding domain-like"/>
    <property type="match status" value="1"/>
</dbReference>
<dbReference type="PROSITE" id="PS50975">
    <property type="entry name" value="ATP_GRASP"/>
    <property type="match status" value="1"/>
</dbReference>
<dbReference type="RefSeq" id="WP_279965254.1">
    <property type="nucleotide sequence ID" value="NZ_CP122537.1"/>
</dbReference>
<proteinExistence type="predicted"/>
<reference evidence="3 4" key="1">
    <citation type="submission" date="2023-04" db="EMBL/GenBank/DDBJ databases">
        <title>Jannaschia ovalis sp. nov., a marine bacterium isolated from sea tidal flat.</title>
        <authorList>
            <person name="Kwon D.Y."/>
            <person name="Kim J.-J."/>
        </authorList>
    </citation>
    <scope>NUCLEOTIDE SEQUENCE [LARGE SCALE GENOMIC DNA]</scope>
    <source>
        <strain evidence="3 4">GRR-S6-38</strain>
    </source>
</reference>
<name>A0ABY8LAZ5_9RHOB</name>
<gene>
    <name evidence="3" type="ORF">P8627_16030</name>
</gene>
<keyword evidence="4" id="KW-1185">Reference proteome</keyword>
<dbReference type="Proteomes" id="UP001243420">
    <property type="component" value="Chromosome"/>
</dbReference>
<evidence type="ECO:0000313" key="4">
    <source>
        <dbReference type="Proteomes" id="UP001243420"/>
    </source>
</evidence>